<dbReference type="AlphaFoldDB" id="A0A409VUW9"/>
<sequence length="445" mass="49184">MPVSLQYSVTRSFKWPWFGPLSLLGGLIVFAFLVVINISLTGYETVVTFQDSFNATDSHWFYRLMPFRRPKPGTLCDPHVFRIGDTFTTNYSYFQWTVDTITIPNAGSSAVSYKGTPLDTCDLAGVYLNGDLGSWTLDYTIVIACQQGKDFAITAKTSFSVSWLPGHYSEILGLTRYLNEGTDGSVDVRGKILDNLIETASQDLGSRAYDAFVGSNFTTPTILSLRANFKYCPLSSGLDANCSVSPPVFLVTAAAVVYANATVRSYSSDANVSNNNPWVLDADTEAPVHNIIETIYAAIRIDLGNPSPNNFIVNRSFLNETIYSTFPATKYNADATTRMSMLYAIWNNPDDQTRPFLPVTVGGPAEIQLVYAFATLSMFSSGWAVYILVATKIALQQDASANKCDGHCHRHQRSTEPSWFDAYDAYGISQTDHPSTKHHYRPVQS</sequence>
<evidence type="ECO:0000313" key="2">
    <source>
        <dbReference type="EMBL" id="PPQ70048.1"/>
    </source>
</evidence>
<accession>A0A409VUW9</accession>
<proteinExistence type="predicted"/>
<feature type="transmembrane region" description="Helical" evidence="1">
    <location>
        <begin position="369"/>
        <end position="389"/>
    </location>
</feature>
<protein>
    <recommendedName>
        <fullName evidence="4">Transmembrane protein</fullName>
    </recommendedName>
</protein>
<feature type="transmembrane region" description="Helical" evidence="1">
    <location>
        <begin position="21"/>
        <end position="43"/>
    </location>
</feature>
<gene>
    <name evidence="2" type="ORF">CVT26_013372</name>
</gene>
<keyword evidence="1" id="KW-1133">Transmembrane helix</keyword>
<comment type="caution">
    <text evidence="2">The sequence shown here is derived from an EMBL/GenBank/DDBJ whole genome shotgun (WGS) entry which is preliminary data.</text>
</comment>
<dbReference type="OrthoDB" id="2564485at2759"/>
<keyword evidence="1" id="KW-0812">Transmembrane</keyword>
<name>A0A409VUW9_9AGAR</name>
<keyword evidence="1" id="KW-0472">Membrane</keyword>
<dbReference type="EMBL" id="NHYE01005554">
    <property type="protein sequence ID" value="PPQ70048.1"/>
    <property type="molecule type" value="Genomic_DNA"/>
</dbReference>
<dbReference type="Proteomes" id="UP000284706">
    <property type="component" value="Unassembled WGS sequence"/>
</dbReference>
<evidence type="ECO:0008006" key="4">
    <source>
        <dbReference type="Google" id="ProtNLM"/>
    </source>
</evidence>
<dbReference type="InParanoid" id="A0A409VUW9"/>
<evidence type="ECO:0000313" key="3">
    <source>
        <dbReference type="Proteomes" id="UP000284706"/>
    </source>
</evidence>
<keyword evidence="3" id="KW-1185">Reference proteome</keyword>
<evidence type="ECO:0000256" key="1">
    <source>
        <dbReference type="SAM" id="Phobius"/>
    </source>
</evidence>
<organism evidence="2 3">
    <name type="scientific">Gymnopilus dilepis</name>
    <dbReference type="NCBI Taxonomy" id="231916"/>
    <lineage>
        <taxon>Eukaryota</taxon>
        <taxon>Fungi</taxon>
        <taxon>Dikarya</taxon>
        <taxon>Basidiomycota</taxon>
        <taxon>Agaricomycotina</taxon>
        <taxon>Agaricomycetes</taxon>
        <taxon>Agaricomycetidae</taxon>
        <taxon>Agaricales</taxon>
        <taxon>Agaricineae</taxon>
        <taxon>Hymenogastraceae</taxon>
        <taxon>Gymnopilus</taxon>
    </lineage>
</organism>
<reference evidence="2 3" key="1">
    <citation type="journal article" date="2018" name="Evol. Lett.">
        <title>Horizontal gene cluster transfer increased hallucinogenic mushroom diversity.</title>
        <authorList>
            <person name="Reynolds H.T."/>
            <person name="Vijayakumar V."/>
            <person name="Gluck-Thaler E."/>
            <person name="Korotkin H.B."/>
            <person name="Matheny P.B."/>
            <person name="Slot J.C."/>
        </authorList>
    </citation>
    <scope>NUCLEOTIDE SEQUENCE [LARGE SCALE GENOMIC DNA]</scope>
    <source>
        <strain evidence="2 3">SRW20</strain>
    </source>
</reference>
<dbReference type="STRING" id="231916.A0A409VUW9"/>